<dbReference type="InterPro" id="IPR027417">
    <property type="entry name" value="P-loop_NTPase"/>
</dbReference>
<dbReference type="STRING" id="1196324.A374_04854"/>
<dbReference type="PANTHER" id="PTHR43394">
    <property type="entry name" value="ATP-DEPENDENT PERMEASE MDL1, MITOCHONDRIAL"/>
    <property type="match status" value="1"/>
</dbReference>
<evidence type="ECO:0000256" key="1">
    <source>
        <dbReference type="ARBA" id="ARBA00004651"/>
    </source>
</evidence>
<feature type="domain" description="ABC transmembrane type-1" evidence="10">
    <location>
        <begin position="30"/>
        <end position="314"/>
    </location>
</feature>
<evidence type="ECO:0000313" key="11">
    <source>
        <dbReference type="EMBL" id="EIT86875.1"/>
    </source>
</evidence>
<dbReference type="InterPro" id="IPR003593">
    <property type="entry name" value="AAA+_ATPase"/>
</dbReference>
<dbReference type="GO" id="GO:0005524">
    <property type="term" value="F:ATP binding"/>
    <property type="evidence" value="ECO:0007669"/>
    <property type="project" value="UniProtKB-KW"/>
</dbReference>
<dbReference type="Pfam" id="PF00005">
    <property type="entry name" value="ABC_tran"/>
    <property type="match status" value="1"/>
</dbReference>
<dbReference type="InterPro" id="IPR011527">
    <property type="entry name" value="ABC1_TM_dom"/>
</dbReference>
<feature type="transmembrane region" description="Helical" evidence="8">
    <location>
        <begin position="141"/>
        <end position="164"/>
    </location>
</feature>
<dbReference type="PATRIC" id="fig|1196324.3.peg.986"/>
<comment type="caution">
    <text evidence="11">The sequence shown here is derived from an EMBL/GenBank/DDBJ whole genome shotgun (WGS) entry which is preliminary data.</text>
</comment>
<dbReference type="FunFam" id="3.40.50.300:FF:000287">
    <property type="entry name" value="Multidrug ABC transporter ATP-binding protein"/>
    <property type="match status" value="1"/>
</dbReference>
<evidence type="ECO:0000256" key="4">
    <source>
        <dbReference type="ARBA" id="ARBA00022741"/>
    </source>
</evidence>
<gene>
    <name evidence="11" type="ORF">A374_04854</name>
</gene>
<sequence>MSQRKERKQQWMTLKRLLAYLKGERKRLSFAVLCLILASGAELTGPILIKHVLDEYVTKQRFPTNTLMMLGMAYVSLLIVAAIFHYVQLVLFQTTAMHVIQTMRNDLFAKVQKLSLRFYDLTPVGSLVSRITNDTEAIKDLYMTVLSTFVQNIVFLTGIFIAMFSLNVTLGLFCLSLLPLIGLIMMNYRKYSSQSFLHMREKLSALNAKLHESIQGMMIVQAFRQQKRVRQEFQTINEAHHAAWMKNMKWNGLLLRPAVDLVYVFSIMLILSYFGTQSFTNTVEVGVIYAFVAYIDRFFEPVNMMMSRLATVQQAIVAGERVFALSDEKEEEVENRTTHPSPVIASGEIQFDNVSFSYDGERDVLKNISFTAKAGQMVALVGHTGSGKSSISNVLMRFYPYHSGEVRLDGELLEQFSEQELRSNIGLVLQDSFLFSGDVAHNVRFFSNASMARVEEVCQFVQVSRFIEKLPEGYHHPVAERGSRFSSGERQLLSFARTMIREPRILILDEATATIDTQTEEALQRALQVMRQGRTTLAIAHRLSTIQAADLILVLHQGVIIERGTHEELLALGGQYYRMFSLQQGIMEKIQLNSD</sequence>
<keyword evidence="4" id="KW-0547">Nucleotide-binding</keyword>
<dbReference type="InterPro" id="IPR036640">
    <property type="entry name" value="ABC1_TM_sf"/>
</dbReference>
<keyword evidence="6 8" id="KW-1133">Transmembrane helix</keyword>
<dbReference type="CDD" id="cd03254">
    <property type="entry name" value="ABCC_Glucan_exporter_like"/>
    <property type="match status" value="1"/>
</dbReference>
<dbReference type="InterPro" id="IPR039421">
    <property type="entry name" value="Type_1_exporter"/>
</dbReference>
<feature type="domain" description="ABC transporter" evidence="9">
    <location>
        <begin position="349"/>
        <end position="582"/>
    </location>
</feature>
<evidence type="ECO:0000259" key="9">
    <source>
        <dbReference type="PROSITE" id="PS50893"/>
    </source>
</evidence>
<keyword evidence="3 8" id="KW-0812">Transmembrane</keyword>
<keyword evidence="2" id="KW-0813">Transport</keyword>
<keyword evidence="12" id="KW-1185">Reference proteome</keyword>
<feature type="transmembrane region" description="Helical" evidence="8">
    <location>
        <begin position="67"/>
        <end position="87"/>
    </location>
</feature>
<dbReference type="Proteomes" id="UP000004080">
    <property type="component" value="Unassembled WGS sequence"/>
</dbReference>
<name>I8UJ10_9BACL</name>
<evidence type="ECO:0000313" key="12">
    <source>
        <dbReference type="Proteomes" id="UP000004080"/>
    </source>
</evidence>
<dbReference type="RefSeq" id="WP_007201070.1">
    <property type="nucleotide sequence ID" value="NZ_AKKV01000020.1"/>
</dbReference>
<dbReference type="SMART" id="SM00382">
    <property type="entry name" value="AAA"/>
    <property type="match status" value="1"/>
</dbReference>
<comment type="subcellular location">
    <subcellularLocation>
        <location evidence="1">Cell membrane</location>
        <topology evidence="1">Multi-pass membrane protein</topology>
    </subcellularLocation>
</comment>
<proteinExistence type="predicted"/>
<dbReference type="CDD" id="cd18544">
    <property type="entry name" value="ABC_6TM_TmrA_like"/>
    <property type="match status" value="1"/>
</dbReference>
<dbReference type="AlphaFoldDB" id="I8UJ10"/>
<dbReference type="OrthoDB" id="9770415at2"/>
<dbReference type="EMBL" id="AKKV01000020">
    <property type="protein sequence ID" value="EIT86875.1"/>
    <property type="molecule type" value="Genomic_DNA"/>
</dbReference>
<evidence type="ECO:0000259" key="10">
    <source>
        <dbReference type="PROSITE" id="PS50929"/>
    </source>
</evidence>
<dbReference type="GO" id="GO:0016887">
    <property type="term" value="F:ATP hydrolysis activity"/>
    <property type="evidence" value="ECO:0007669"/>
    <property type="project" value="InterPro"/>
</dbReference>
<evidence type="ECO:0000256" key="8">
    <source>
        <dbReference type="SAM" id="Phobius"/>
    </source>
</evidence>
<evidence type="ECO:0000256" key="5">
    <source>
        <dbReference type="ARBA" id="ARBA00022840"/>
    </source>
</evidence>
<dbReference type="PROSITE" id="PS50893">
    <property type="entry name" value="ABC_TRANSPORTER_2"/>
    <property type="match status" value="1"/>
</dbReference>
<dbReference type="GO" id="GO:0015421">
    <property type="term" value="F:ABC-type oligopeptide transporter activity"/>
    <property type="evidence" value="ECO:0007669"/>
    <property type="project" value="TreeGrafter"/>
</dbReference>
<evidence type="ECO:0000256" key="2">
    <source>
        <dbReference type="ARBA" id="ARBA00022448"/>
    </source>
</evidence>
<evidence type="ECO:0000256" key="3">
    <source>
        <dbReference type="ARBA" id="ARBA00022692"/>
    </source>
</evidence>
<dbReference type="GO" id="GO:0005886">
    <property type="term" value="C:plasma membrane"/>
    <property type="evidence" value="ECO:0007669"/>
    <property type="project" value="UniProtKB-SubCell"/>
</dbReference>
<accession>I8UJ10</accession>
<dbReference type="SUPFAM" id="SSF52540">
    <property type="entry name" value="P-loop containing nucleoside triphosphate hydrolases"/>
    <property type="match status" value="1"/>
</dbReference>
<dbReference type="SUPFAM" id="SSF90123">
    <property type="entry name" value="ABC transporter transmembrane region"/>
    <property type="match status" value="1"/>
</dbReference>
<dbReference type="InterPro" id="IPR017871">
    <property type="entry name" value="ABC_transporter-like_CS"/>
</dbReference>
<dbReference type="Pfam" id="PF00664">
    <property type="entry name" value="ABC_membrane"/>
    <property type="match status" value="1"/>
</dbReference>
<reference evidence="11 12" key="1">
    <citation type="journal article" date="2012" name="J. Bacteriol.">
        <title>Genome of Bacillus macauensis ZFHKF-1, a Long-Chain-Forming Bacterium.</title>
        <authorList>
            <person name="Cai L."/>
            <person name="Zhang T."/>
        </authorList>
    </citation>
    <scope>NUCLEOTIDE SEQUENCE [LARGE SCALE GENOMIC DNA]</scope>
    <source>
        <strain evidence="11 12">ZFHKF-1</strain>
    </source>
</reference>
<protein>
    <submittedName>
        <fullName evidence="11">ABC transporter ATP-binding protein</fullName>
    </submittedName>
</protein>
<keyword evidence="7 8" id="KW-0472">Membrane</keyword>
<dbReference type="Gene3D" id="1.20.1560.10">
    <property type="entry name" value="ABC transporter type 1, transmembrane domain"/>
    <property type="match status" value="1"/>
</dbReference>
<dbReference type="Gene3D" id="3.40.50.300">
    <property type="entry name" value="P-loop containing nucleotide triphosphate hydrolases"/>
    <property type="match status" value="1"/>
</dbReference>
<dbReference type="InterPro" id="IPR003439">
    <property type="entry name" value="ABC_transporter-like_ATP-bd"/>
</dbReference>
<dbReference type="PROSITE" id="PS50929">
    <property type="entry name" value="ABC_TM1F"/>
    <property type="match status" value="1"/>
</dbReference>
<keyword evidence="5 11" id="KW-0067">ATP-binding</keyword>
<dbReference type="PROSITE" id="PS00211">
    <property type="entry name" value="ABC_TRANSPORTER_1"/>
    <property type="match status" value="1"/>
</dbReference>
<evidence type="ECO:0000256" key="6">
    <source>
        <dbReference type="ARBA" id="ARBA00022989"/>
    </source>
</evidence>
<dbReference type="eggNOG" id="COG1132">
    <property type="taxonomic scope" value="Bacteria"/>
</dbReference>
<evidence type="ECO:0000256" key="7">
    <source>
        <dbReference type="ARBA" id="ARBA00023136"/>
    </source>
</evidence>
<feature type="transmembrane region" description="Helical" evidence="8">
    <location>
        <begin position="253"/>
        <end position="273"/>
    </location>
</feature>
<feature type="transmembrane region" description="Helical" evidence="8">
    <location>
        <begin position="170"/>
        <end position="188"/>
    </location>
</feature>
<organism evidence="11 12">
    <name type="scientific">Fictibacillus macauensis ZFHKF-1</name>
    <dbReference type="NCBI Taxonomy" id="1196324"/>
    <lineage>
        <taxon>Bacteria</taxon>
        <taxon>Bacillati</taxon>
        <taxon>Bacillota</taxon>
        <taxon>Bacilli</taxon>
        <taxon>Bacillales</taxon>
        <taxon>Fictibacillaceae</taxon>
        <taxon>Fictibacillus</taxon>
    </lineage>
</organism>
<dbReference type="PANTHER" id="PTHR43394:SF1">
    <property type="entry name" value="ATP-BINDING CASSETTE SUB-FAMILY B MEMBER 10, MITOCHONDRIAL"/>
    <property type="match status" value="1"/>
</dbReference>